<organism evidence="16 17">
    <name type="scientific">Exophiala mesophila</name>
    <name type="common">Black yeast-like fungus</name>
    <dbReference type="NCBI Taxonomy" id="212818"/>
    <lineage>
        <taxon>Eukaryota</taxon>
        <taxon>Fungi</taxon>
        <taxon>Dikarya</taxon>
        <taxon>Ascomycota</taxon>
        <taxon>Pezizomycotina</taxon>
        <taxon>Eurotiomycetes</taxon>
        <taxon>Chaetothyriomycetidae</taxon>
        <taxon>Chaetothyriales</taxon>
        <taxon>Herpotrichiellaceae</taxon>
        <taxon>Exophiala</taxon>
    </lineage>
</organism>
<dbReference type="InterPro" id="IPR033904">
    <property type="entry name" value="Trans_IPPS_HH"/>
</dbReference>
<comment type="cofactor">
    <cofactor evidence="1">
        <name>Mg(2+)</name>
        <dbReference type="ChEBI" id="CHEBI:18420"/>
    </cofactor>
</comment>
<dbReference type="InterPro" id="IPR002060">
    <property type="entry name" value="Squ/phyt_synthse"/>
</dbReference>
<accession>A0A0D1Y269</accession>
<dbReference type="PANTHER" id="PTHR11626:SF2">
    <property type="entry name" value="SQUALENE SYNTHASE"/>
    <property type="match status" value="1"/>
</dbReference>
<evidence type="ECO:0000256" key="5">
    <source>
        <dbReference type="ARBA" id="ARBA00022516"/>
    </source>
</evidence>
<dbReference type="Proteomes" id="UP000054302">
    <property type="component" value="Unassembled WGS sequence"/>
</dbReference>
<dbReference type="CDD" id="cd00683">
    <property type="entry name" value="Trans_IPPS_HH"/>
    <property type="match status" value="1"/>
</dbReference>
<evidence type="ECO:0000256" key="12">
    <source>
        <dbReference type="ARBA" id="ARBA00023136"/>
    </source>
</evidence>
<evidence type="ECO:0000256" key="8">
    <source>
        <dbReference type="ARBA" id="ARBA00022955"/>
    </source>
</evidence>
<evidence type="ECO:0000256" key="3">
    <source>
        <dbReference type="ARBA" id="ARBA00006251"/>
    </source>
</evidence>
<dbReference type="Gene3D" id="1.10.600.10">
    <property type="entry name" value="Farnesyl Diphosphate Synthase"/>
    <property type="match status" value="1"/>
</dbReference>
<dbReference type="VEuPathDB" id="FungiDB:PV10_02396"/>
<keyword evidence="5" id="KW-0444">Lipid biosynthesis</keyword>
<dbReference type="InterPro" id="IPR044844">
    <property type="entry name" value="Trans_IPPS_euk-type"/>
</dbReference>
<dbReference type="Pfam" id="PF00494">
    <property type="entry name" value="SQS_PSY"/>
    <property type="match status" value="1"/>
</dbReference>
<dbReference type="InterPro" id="IPR019845">
    <property type="entry name" value="Squalene/phytoene_synthase_CS"/>
</dbReference>
<dbReference type="OMA" id="GEACQLM"/>
<gene>
    <name evidence="16" type="ORF">PV10_02396</name>
</gene>
<dbReference type="InterPro" id="IPR008949">
    <property type="entry name" value="Isoprenoid_synthase_dom_sf"/>
</dbReference>
<dbReference type="EC" id="2.5.1.21" evidence="4"/>
<keyword evidence="11" id="KW-0443">Lipid metabolism</keyword>
<evidence type="ECO:0000256" key="14">
    <source>
        <dbReference type="ARBA" id="ARBA00023221"/>
    </source>
</evidence>
<evidence type="ECO:0000256" key="6">
    <source>
        <dbReference type="ARBA" id="ARBA00022679"/>
    </source>
</evidence>
<dbReference type="HOGENOM" id="CLU_031981_2_1_1"/>
<dbReference type="GO" id="GO:0045338">
    <property type="term" value="P:farnesyl diphosphate metabolic process"/>
    <property type="evidence" value="ECO:0007669"/>
    <property type="project" value="InterPro"/>
</dbReference>
<dbReference type="InterPro" id="IPR006449">
    <property type="entry name" value="Squal_synth-like"/>
</dbReference>
<comment type="similarity">
    <text evidence="3">Belongs to the phytoene/squalene synthase family.</text>
</comment>
<evidence type="ECO:0000256" key="9">
    <source>
        <dbReference type="ARBA" id="ARBA00022989"/>
    </source>
</evidence>
<evidence type="ECO:0000256" key="13">
    <source>
        <dbReference type="ARBA" id="ARBA00023166"/>
    </source>
</evidence>
<evidence type="ECO:0000256" key="10">
    <source>
        <dbReference type="ARBA" id="ARBA00023011"/>
    </source>
</evidence>
<evidence type="ECO:0000256" key="7">
    <source>
        <dbReference type="ARBA" id="ARBA00022692"/>
    </source>
</evidence>
<keyword evidence="17" id="KW-1185">Reference proteome</keyword>
<dbReference type="SFLD" id="SFLDG01018">
    <property type="entry name" value="Squalene/Phytoene_Synthase_Lik"/>
    <property type="match status" value="1"/>
</dbReference>
<protein>
    <recommendedName>
        <fullName evidence="4">squalene synthase</fullName>
        <ecNumber evidence="4">2.5.1.21</ecNumber>
    </recommendedName>
</protein>
<proteinExistence type="inferred from homology"/>
<keyword evidence="14" id="KW-0753">Steroid metabolism</keyword>
<dbReference type="GeneID" id="27320241"/>
<evidence type="ECO:0000256" key="2">
    <source>
        <dbReference type="ARBA" id="ARBA00004370"/>
    </source>
</evidence>
<keyword evidence="12 15" id="KW-0472">Membrane</keyword>
<dbReference type="GO" id="GO:0006696">
    <property type="term" value="P:ergosterol biosynthetic process"/>
    <property type="evidence" value="ECO:0007669"/>
    <property type="project" value="TreeGrafter"/>
</dbReference>
<dbReference type="NCBIfam" id="TIGR01559">
    <property type="entry name" value="squal_synth"/>
    <property type="match status" value="1"/>
</dbReference>
<dbReference type="PROSITE" id="PS01045">
    <property type="entry name" value="SQUALEN_PHYTOEN_SYN_2"/>
    <property type="match status" value="1"/>
</dbReference>
<keyword evidence="10" id="KW-0756">Sterol biosynthesis</keyword>
<feature type="transmembrane region" description="Helical" evidence="15">
    <location>
        <begin position="423"/>
        <end position="447"/>
    </location>
</feature>
<evidence type="ECO:0000313" key="17">
    <source>
        <dbReference type="Proteomes" id="UP000054302"/>
    </source>
</evidence>
<evidence type="ECO:0000256" key="15">
    <source>
        <dbReference type="SAM" id="Phobius"/>
    </source>
</evidence>
<comment type="subcellular location">
    <subcellularLocation>
        <location evidence="2">Membrane</location>
    </subcellularLocation>
</comment>
<keyword evidence="8" id="KW-0752">Steroid biosynthesis</keyword>
<dbReference type="GO" id="GO:0051996">
    <property type="term" value="F:squalene synthase [NAD(P)H] activity"/>
    <property type="evidence" value="ECO:0007669"/>
    <property type="project" value="UniProtKB-EC"/>
</dbReference>
<sequence length="489" mass="56363">MKASDIIYYMLHPDEFRSICQWKVWHNPVHERRESRESESLKKCFFYLEKTSRSFSAVIQELHPDLLVPVCLFYLILRGLDTIEDDTSISAKTKEPLLRDFYNNLEVDGWHFDGNRPEEKDRELLVNFDCVIQEFKQIPAAYKEIIIDITNKMGNGMADYCLNAEFNEHGVNTIEDYDMYCYYVAGLVGDGLTRMFVESKFGNPALLERESLHRSMGLFLQKVNIIRDIKEDFDDHRKFWPKEIWSRHVDNFEDLFKPENKEKALNCSSDMVLNALDHADECLFYLAGLREQSVFNFCAIPQSMAIATLDLCFRNPAMFERNIKISKGQACGLMIQSTQNLRLVTEVFRKHIHSIRKKNRPEDPNYLKISIAIGKIEQFIESIFPSQEKEDLVRKAKMEESRAALAARVRTPEETAAERKDTFILIGVVFVILFILTGSMVLVAWLAGARFDLAFEEVKKTANQVLSGKFLTGVKSNGTVPDGSTHGEL</sequence>
<dbReference type="PANTHER" id="PTHR11626">
    <property type="entry name" value="FARNESYL-DIPHOSPHATE FARNESYLTRANSFERASE"/>
    <property type="match status" value="1"/>
</dbReference>
<dbReference type="OrthoDB" id="431150at2759"/>
<dbReference type="EMBL" id="KN847521">
    <property type="protein sequence ID" value="KIV94651.1"/>
    <property type="molecule type" value="Genomic_DNA"/>
</dbReference>
<evidence type="ECO:0000256" key="11">
    <source>
        <dbReference type="ARBA" id="ARBA00023098"/>
    </source>
</evidence>
<dbReference type="GO" id="GO:0005789">
    <property type="term" value="C:endoplasmic reticulum membrane"/>
    <property type="evidence" value="ECO:0007669"/>
    <property type="project" value="TreeGrafter"/>
</dbReference>
<keyword evidence="7 15" id="KW-0812">Transmembrane</keyword>
<reference evidence="16 17" key="1">
    <citation type="submission" date="2015-01" db="EMBL/GenBank/DDBJ databases">
        <title>The Genome Sequence of Exophiala mesophila CBS40295.</title>
        <authorList>
            <consortium name="The Broad Institute Genomics Platform"/>
            <person name="Cuomo C."/>
            <person name="de Hoog S."/>
            <person name="Gorbushina A."/>
            <person name="Stielow B."/>
            <person name="Teixiera M."/>
            <person name="Abouelleil A."/>
            <person name="Chapman S.B."/>
            <person name="Priest M."/>
            <person name="Young S.K."/>
            <person name="Wortman J."/>
            <person name="Nusbaum C."/>
            <person name="Birren B."/>
        </authorList>
    </citation>
    <scope>NUCLEOTIDE SEQUENCE [LARGE SCALE GENOMIC DNA]</scope>
    <source>
        <strain evidence="16 17">CBS 40295</strain>
    </source>
</reference>
<dbReference type="STRING" id="212818.A0A0D1Y269"/>
<dbReference type="SUPFAM" id="SSF48576">
    <property type="entry name" value="Terpenoid synthases"/>
    <property type="match status" value="1"/>
</dbReference>
<dbReference type="SFLD" id="SFLDS00005">
    <property type="entry name" value="Isoprenoid_Synthase_Type_I"/>
    <property type="match status" value="1"/>
</dbReference>
<dbReference type="RefSeq" id="XP_016226225.1">
    <property type="nucleotide sequence ID" value="XM_016366707.1"/>
</dbReference>
<evidence type="ECO:0000256" key="4">
    <source>
        <dbReference type="ARBA" id="ARBA00012373"/>
    </source>
</evidence>
<keyword evidence="9 15" id="KW-1133">Transmembrane helix</keyword>
<name>A0A0D1Y269_EXOME</name>
<evidence type="ECO:0000313" key="16">
    <source>
        <dbReference type="EMBL" id="KIV94651.1"/>
    </source>
</evidence>
<evidence type="ECO:0000256" key="1">
    <source>
        <dbReference type="ARBA" id="ARBA00001946"/>
    </source>
</evidence>
<dbReference type="AlphaFoldDB" id="A0A0D1Y269"/>
<keyword evidence="13" id="KW-1207">Sterol metabolism</keyword>
<dbReference type="FunFam" id="1.10.600.10:FF:000003">
    <property type="entry name" value="Farnesyl-diphosphate farnesyltransferase 1"/>
    <property type="match status" value="1"/>
</dbReference>
<keyword evidence="6 16" id="KW-0808">Transferase</keyword>